<keyword evidence="4" id="KW-0645">Protease</keyword>
<sequence length="878" mass="100671">MIASTPDVHYLKDYQPPEFAINTTFLEFDLHPVETVVKNTMQFHRLSGQQTLTLLGEDLVLLSVLLNGKEVIEQCHVDDISLSLEVESAEFELVVVTKVSPERNTALEGLYRTSGNYCTQCEAEGFRKITYFLDRPDVLTRFTTKIIADKNDNSVLLSNGNLIEWGDLADNRHYAVWEDPFKKPSYLFALVAGNLAYIEDTFLTVDQREIVLRIYVEGRNLDKCAHAMTSLKKSMAWDEQRFGLIYDLDIYMIVAVDDFNMGAMENKGLNVFNSKFVLAKPETATDVDYEGIEAVIAHEYFHNWTGNRVTCRDWFQLTLKEGLTVFRDQEFTADMLSPAVKRIEDVKRLRSNQFPEDAGPMSHPIQPQSYIEMNNFYTMTVYEKGAEVVRLYHTLLGEVGFRKGMDLYFKRHDGQAVTVVDFRKSMEDANHVDLTQLHHWYIQAGTPTVEITTEYDMALQTYQITCHQKIACSTDDFQPLLIPIRFGLLSKEGEPMVLVPDALTQKKVMGSQTELLLQCCTQTDVFTFTKVTTPPIPAFLKGFSAPIHLKYRYTDWELSLLARSDSDSFIRWESFQILALNEIKENIHRYEANQPLMLSDAVSAAFLSLLQNTAEDKALIALTIILPDLTYIGEQFSVVNPDAVYHVHQWLRKALAQHYKVELSFIYQQLSEAESGAYQYHKEDIGCRKLKNACLRYLTLLPNGFGLAKSQYERQHNMTDVLAALEAISHTDHVEREACLQDFYDRWYDDALVLDKWFSLQAASHHRHALEHVKALVEHKDFVYTNPNRVRSVLGIFGRLNLLGFHRSDGQGYVFLAEQVIKLDGINPQVAARIVAPFTHWKRYDEARGIKMKKALNHILNHSNLSKDVYEIVSKSLS</sequence>
<evidence type="ECO:0000256" key="6">
    <source>
        <dbReference type="ARBA" id="ARBA00022801"/>
    </source>
</evidence>
<dbReference type="InterPro" id="IPR045357">
    <property type="entry name" value="Aminopeptidase_N-like_N"/>
</dbReference>
<evidence type="ECO:0000259" key="11">
    <source>
        <dbReference type="Pfam" id="PF17432"/>
    </source>
</evidence>
<dbReference type="InterPro" id="IPR035414">
    <property type="entry name" value="Peptidase_M1_pepN_Ig-like"/>
</dbReference>
<evidence type="ECO:0000313" key="13">
    <source>
        <dbReference type="EMBL" id="VAW49798.1"/>
    </source>
</evidence>
<dbReference type="GO" id="GO:0008270">
    <property type="term" value="F:zinc ion binding"/>
    <property type="evidence" value="ECO:0007669"/>
    <property type="project" value="InterPro"/>
</dbReference>
<dbReference type="NCBIfam" id="TIGR02414">
    <property type="entry name" value="pepN_proteo"/>
    <property type="match status" value="1"/>
</dbReference>
<dbReference type="InterPro" id="IPR027268">
    <property type="entry name" value="Peptidase_M4/M1_CTD_sf"/>
</dbReference>
<proteinExistence type="inferred from homology"/>
<evidence type="ECO:0000256" key="8">
    <source>
        <dbReference type="ARBA" id="ARBA00023049"/>
    </source>
</evidence>
<feature type="domain" description="Aminopeptidase N-like N-terminal" evidence="12">
    <location>
        <begin position="99"/>
        <end position="187"/>
    </location>
</feature>
<dbReference type="GO" id="GO:0016285">
    <property type="term" value="F:alanyl aminopeptidase activity"/>
    <property type="evidence" value="ECO:0007669"/>
    <property type="project" value="UniProtKB-EC"/>
</dbReference>
<name>A0A3B0W1P1_9ZZZZ</name>
<accession>A0A3B0W1P1</accession>
<evidence type="ECO:0000256" key="2">
    <source>
        <dbReference type="ARBA" id="ARBA00010136"/>
    </source>
</evidence>
<dbReference type="Pfam" id="PF11940">
    <property type="entry name" value="DUF3458"/>
    <property type="match status" value="1"/>
</dbReference>
<dbReference type="Gene3D" id="1.25.50.10">
    <property type="entry name" value="Peptidase M1, alanyl aminopeptidase, C-terminal domain"/>
    <property type="match status" value="1"/>
</dbReference>
<evidence type="ECO:0000259" key="9">
    <source>
        <dbReference type="Pfam" id="PF01433"/>
    </source>
</evidence>
<dbReference type="Gene3D" id="2.60.40.1840">
    <property type="match status" value="1"/>
</dbReference>
<keyword evidence="6 13" id="KW-0378">Hydrolase</keyword>
<dbReference type="EC" id="3.4.11.2" evidence="13"/>
<dbReference type="PRINTS" id="PR00756">
    <property type="entry name" value="ALADIPTASE"/>
</dbReference>
<gene>
    <name evidence="13" type="ORF">MNBD_GAMMA04-699</name>
</gene>
<dbReference type="CDD" id="cd09600">
    <property type="entry name" value="M1_APN"/>
    <property type="match status" value="1"/>
</dbReference>
<dbReference type="Pfam" id="PF01433">
    <property type="entry name" value="Peptidase_M1"/>
    <property type="match status" value="1"/>
</dbReference>
<dbReference type="InterPro" id="IPR014782">
    <property type="entry name" value="Peptidase_M1_dom"/>
</dbReference>
<dbReference type="PANTHER" id="PTHR46322:SF1">
    <property type="entry name" value="PUROMYCIN-SENSITIVE AMINOPEPTIDASE"/>
    <property type="match status" value="1"/>
</dbReference>
<dbReference type="Pfam" id="PF17900">
    <property type="entry name" value="Peptidase_M1_N"/>
    <property type="match status" value="1"/>
</dbReference>
<dbReference type="GO" id="GO:0006508">
    <property type="term" value="P:proteolysis"/>
    <property type="evidence" value="ECO:0007669"/>
    <property type="project" value="UniProtKB-KW"/>
</dbReference>
<dbReference type="FunFam" id="3.30.2010.30:FF:000002">
    <property type="entry name" value="Putative aminopeptidase N"/>
    <property type="match status" value="1"/>
</dbReference>
<reference evidence="13" key="1">
    <citation type="submission" date="2018-06" db="EMBL/GenBank/DDBJ databases">
        <authorList>
            <person name="Zhirakovskaya E."/>
        </authorList>
    </citation>
    <scope>NUCLEOTIDE SEQUENCE</scope>
</reference>
<keyword evidence="5" id="KW-0479">Metal-binding</keyword>
<evidence type="ECO:0000256" key="3">
    <source>
        <dbReference type="ARBA" id="ARBA00022438"/>
    </source>
</evidence>
<evidence type="ECO:0000256" key="4">
    <source>
        <dbReference type="ARBA" id="ARBA00022670"/>
    </source>
</evidence>
<comment type="similarity">
    <text evidence="2">Belongs to the peptidase M1 family.</text>
</comment>
<keyword evidence="8" id="KW-0482">Metalloprotease</keyword>
<dbReference type="Gene3D" id="1.10.390.10">
    <property type="entry name" value="Neutral Protease Domain 2"/>
    <property type="match status" value="1"/>
</dbReference>
<dbReference type="InterPro" id="IPR038438">
    <property type="entry name" value="PepN_Ig-like_sf"/>
</dbReference>
<dbReference type="FunFam" id="1.10.390.10:FF:000002">
    <property type="entry name" value="Aminopeptidase N"/>
    <property type="match status" value="1"/>
</dbReference>
<dbReference type="InterPro" id="IPR024601">
    <property type="entry name" value="Peptidase_M1_pepN_C"/>
</dbReference>
<keyword evidence="7" id="KW-0862">Zinc</keyword>
<dbReference type="InterPro" id="IPR042097">
    <property type="entry name" value="Aminopeptidase_N-like_N_sf"/>
</dbReference>
<dbReference type="PANTHER" id="PTHR46322">
    <property type="entry name" value="PUROMYCIN-SENSITIVE AMINOPEPTIDASE"/>
    <property type="match status" value="1"/>
</dbReference>
<dbReference type="Gene3D" id="2.60.40.1730">
    <property type="entry name" value="tricorn interacting facor f3 domain"/>
    <property type="match status" value="1"/>
</dbReference>
<evidence type="ECO:0000259" key="10">
    <source>
        <dbReference type="Pfam" id="PF11940"/>
    </source>
</evidence>
<evidence type="ECO:0000259" key="12">
    <source>
        <dbReference type="Pfam" id="PF17900"/>
    </source>
</evidence>
<feature type="domain" description="Peptidase M1 membrane alanine aminopeptidase" evidence="9">
    <location>
        <begin position="227"/>
        <end position="438"/>
    </location>
</feature>
<organism evidence="13">
    <name type="scientific">hydrothermal vent metagenome</name>
    <dbReference type="NCBI Taxonomy" id="652676"/>
    <lineage>
        <taxon>unclassified sequences</taxon>
        <taxon>metagenomes</taxon>
        <taxon>ecological metagenomes</taxon>
    </lineage>
</organism>
<evidence type="ECO:0000256" key="5">
    <source>
        <dbReference type="ARBA" id="ARBA00022723"/>
    </source>
</evidence>
<keyword evidence="3 13" id="KW-0031">Aminopeptidase</keyword>
<dbReference type="SUPFAM" id="SSF63737">
    <property type="entry name" value="Leukotriene A4 hydrolase N-terminal domain"/>
    <property type="match status" value="1"/>
</dbReference>
<dbReference type="InterPro" id="IPR012779">
    <property type="entry name" value="Peptidase_M1_pepN"/>
</dbReference>
<dbReference type="InterPro" id="IPR037144">
    <property type="entry name" value="Peptidase_M1_pepN_C_sf"/>
</dbReference>
<dbReference type="GO" id="GO:0008237">
    <property type="term" value="F:metallopeptidase activity"/>
    <property type="evidence" value="ECO:0007669"/>
    <property type="project" value="UniProtKB-KW"/>
</dbReference>
<dbReference type="InterPro" id="IPR001930">
    <property type="entry name" value="Peptidase_M1"/>
</dbReference>
<evidence type="ECO:0000256" key="1">
    <source>
        <dbReference type="ARBA" id="ARBA00001947"/>
    </source>
</evidence>
<evidence type="ECO:0000256" key="7">
    <source>
        <dbReference type="ARBA" id="ARBA00022833"/>
    </source>
</evidence>
<feature type="domain" description="Peptidase M1 alanyl aminopeptidase C-terminal" evidence="11">
    <location>
        <begin position="557"/>
        <end position="877"/>
    </location>
</feature>
<comment type="cofactor">
    <cofactor evidence="1">
        <name>Zn(2+)</name>
        <dbReference type="ChEBI" id="CHEBI:29105"/>
    </cofactor>
</comment>
<feature type="domain" description="Peptidase M1 alanyl aminopeptidase Ig-like fold" evidence="10">
    <location>
        <begin position="445"/>
        <end position="551"/>
    </location>
</feature>
<dbReference type="Pfam" id="PF17432">
    <property type="entry name" value="DUF3458_C"/>
    <property type="match status" value="1"/>
</dbReference>
<dbReference type="EMBL" id="UOFB01000390">
    <property type="protein sequence ID" value="VAW49798.1"/>
    <property type="molecule type" value="Genomic_DNA"/>
</dbReference>
<dbReference type="Gene3D" id="3.30.2010.30">
    <property type="match status" value="1"/>
</dbReference>
<dbReference type="SUPFAM" id="SSF55486">
    <property type="entry name" value="Metalloproteases ('zincins'), catalytic domain"/>
    <property type="match status" value="1"/>
</dbReference>
<protein>
    <submittedName>
        <fullName evidence="13">Membrane alanine aminopeptidase N</fullName>
        <ecNumber evidence="13">3.4.11.2</ecNumber>
    </submittedName>
</protein>
<dbReference type="AlphaFoldDB" id="A0A3B0W1P1"/>